<accession>A0ABT6CW75</accession>
<organism evidence="2 3">
    <name type="scientific">Arthrobacter vasquezii</name>
    <dbReference type="NCBI Taxonomy" id="2977629"/>
    <lineage>
        <taxon>Bacteria</taxon>
        <taxon>Bacillati</taxon>
        <taxon>Actinomycetota</taxon>
        <taxon>Actinomycetes</taxon>
        <taxon>Micrococcales</taxon>
        <taxon>Micrococcaceae</taxon>
        <taxon>Arthrobacter</taxon>
    </lineage>
</organism>
<name>A0ABT6CW75_9MICC</name>
<reference evidence="2 3" key="1">
    <citation type="journal article" date="2023" name="Int. J. Syst. Evol. Microbiol.">
        <title>Arthrobacter vasquezii sp. nov., isolated from a soil sample from Union Glacier, Antarctica.</title>
        <authorList>
            <person name="Valenzuela-Ibaceta F."/>
            <person name="Carrasco V."/>
            <person name="Lagos-Moraga S."/>
            <person name="Dietz-Vargas C."/>
            <person name="Navarro C.A."/>
            <person name="Perez-Donoso J.M."/>
        </authorList>
    </citation>
    <scope>NUCLEOTIDE SEQUENCE [LARGE SCALE GENOMIC DNA]</scope>
    <source>
        <strain evidence="2 3">EH-1B-1</strain>
    </source>
</reference>
<keyword evidence="1" id="KW-1133">Transmembrane helix</keyword>
<evidence type="ECO:0000256" key="1">
    <source>
        <dbReference type="SAM" id="Phobius"/>
    </source>
</evidence>
<keyword evidence="1" id="KW-0472">Membrane</keyword>
<dbReference type="RefSeq" id="WP_277358274.1">
    <property type="nucleotide sequence ID" value="NZ_JAROKN010000015.1"/>
</dbReference>
<dbReference type="Proteomes" id="UP001220456">
    <property type="component" value="Unassembled WGS sequence"/>
</dbReference>
<feature type="transmembrane region" description="Helical" evidence="1">
    <location>
        <begin position="118"/>
        <end position="136"/>
    </location>
</feature>
<gene>
    <name evidence="2" type="ORF">P4U43_08115</name>
</gene>
<evidence type="ECO:0000313" key="3">
    <source>
        <dbReference type="Proteomes" id="UP001220456"/>
    </source>
</evidence>
<sequence>MTDTSQPAQRSGSRAFSRRIHFIGTIGGVAALVAVAVHLTWQNFGRDDFAGSEGLGQLFLYWWAFGSVIGVVSFILALRSTKPTPLLDFLGVFAIASTLGVAIAATDFSVGRLGPMNLTVPLLFPCAWFVIVRLRTAADTEQGMRTGATAHGGEK</sequence>
<keyword evidence="1" id="KW-0812">Transmembrane</keyword>
<dbReference type="EMBL" id="JAROKN010000015">
    <property type="protein sequence ID" value="MDF9277752.1"/>
    <property type="molecule type" value="Genomic_DNA"/>
</dbReference>
<proteinExistence type="predicted"/>
<feature type="transmembrane region" description="Helical" evidence="1">
    <location>
        <begin position="59"/>
        <end position="78"/>
    </location>
</feature>
<keyword evidence="3" id="KW-1185">Reference proteome</keyword>
<protein>
    <submittedName>
        <fullName evidence="2">Uncharacterized protein</fullName>
    </submittedName>
</protein>
<feature type="transmembrane region" description="Helical" evidence="1">
    <location>
        <begin position="85"/>
        <end position="106"/>
    </location>
</feature>
<feature type="transmembrane region" description="Helical" evidence="1">
    <location>
        <begin position="20"/>
        <end position="39"/>
    </location>
</feature>
<evidence type="ECO:0000313" key="2">
    <source>
        <dbReference type="EMBL" id="MDF9277752.1"/>
    </source>
</evidence>
<comment type="caution">
    <text evidence="2">The sequence shown here is derived from an EMBL/GenBank/DDBJ whole genome shotgun (WGS) entry which is preliminary data.</text>
</comment>